<sequence>MPLLDDEVSASVARLLGENGFTRLLAVPSFPVGSPEGFHYPLRTEMSDGSEWYLRSWGTDFRTVSRAWLRGGLTAAFSLGWAVLPEGQTDRLLMIEAFGTDGSATDALRKRALDLVEPYAYRSAVAESEQWGRVRLRIAALLRSDMIYNSDGSAPGDQ</sequence>
<accession>A0A117EEJ7</accession>
<dbReference type="Proteomes" id="UP000067448">
    <property type="component" value="Unassembled WGS sequence"/>
</dbReference>
<dbReference type="EMBL" id="BCMM01000021">
    <property type="protein sequence ID" value="GAQ64162.1"/>
    <property type="molecule type" value="Genomic_DNA"/>
</dbReference>
<proteinExistence type="predicted"/>
<comment type="caution">
    <text evidence="1">The sequence shown here is derived from an EMBL/GenBank/DDBJ whole genome shotgun (WGS) entry which is preliminary data.</text>
</comment>
<dbReference type="AlphaFoldDB" id="A0A117EEJ7"/>
<reference evidence="1 2" key="2">
    <citation type="journal article" date="2016" name="Genome Announc.">
        <title>Draft Genome Sequences of Streptomyces scabiei S58, Streptomyces turgidiscabies T45, and Streptomyces acidiscabies a10, the Pathogens of Potato Common Scab, Isolated in Japan.</title>
        <authorList>
            <person name="Tomihama T."/>
            <person name="Nishi Y."/>
            <person name="Sakai M."/>
            <person name="Ikenaga M."/>
            <person name="Okubo T."/>
            <person name="Ikeda S."/>
        </authorList>
    </citation>
    <scope>NUCLEOTIDE SEQUENCE [LARGE SCALE GENOMIC DNA]</scope>
    <source>
        <strain evidence="1 2">S58</strain>
    </source>
</reference>
<name>A0A117EEJ7_STRSC</name>
<dbReference type="RefSeq" id="WP_059081687.1">
    <property type="nucleotide sequence ID" value="NZ_BCMM01000021.1"/>
</dbReference>
<organism evidence="1 2">
    <name type="scientific">Streptomyces scabiei</name>
    <dbReference type="NCBI Taxonomy" id="1930"/>
    <lineage>
        <taxon>Bacteria</taxon>
        <taxon>Bacillati</taxon>
        <taxon>Actinomycetota</taxon>
        <taxon>Actinomycetes</taxon>
        <taxon>Kitasatosporales</taxon>
        <taxon>Streptomycetaceae</taxon>
        <taxon>Streptomyces</taxon>
    </lineage>
</organism>
<protein>
    <submittedName>
        <fullName evidence="1">Uncharacterized protein</fullName>
    </submittedName>
</protein>
<evidence type="ECO:0000313" key="2">
    <source>
        <dbReference type="Proteomes" id="UP000067448"/>
    </source>
</evidence>
<reference evidence="2" key="1">
    <citation type="submission" date="2015-11" db="EMBL/GenBank/DDBJ databases">
        <authorList>
            <consortium name="Cross-ministerial Strategic Innovation Promotion Program (SIP) consortium"/>
            <person name="Tomihama T."/>
            <person name="Ikenaga M."/>
            <person name="Sakai M."/>
            <person name="Okubo T."/>
            <person name="Ikeda S."/>
        </authorList>
    </citation>
    <scope>NUCLEOTIDE SEQUENCE [LARGE SCALE GENOMIC DNA]</scope>
    <source>
        <strain evidence="2">S58</strain>
    </source>
</reference>
<evidence type="ECO:0000313" key="1">
    <source>
        <dbReference type="EMBL" id="GAQ64162.1"/>
    </source>
</evidence>
<gene>
    <name evidence="1" type="ORF">SsS58_04555</name>
</gene>
<reference evidence="2" key="3">
    <citation type="submission" date="2016-02" db="EMBL/GenBank/DDBJ databases">
        <title>Draft genome of pathogenic Streptomyces sp. in Japan.</title>
        <authorList>
            <person name="Tomihama T."/>
            <person name="Ikenaga M."/>
            <person name="Sakai M."/>
            <person name="Okubo T."/>
            <person name="Ikeda S."/>
        </authorList>
    </citation>
    <scope>NUCLEOTIDE SEQUENCE [LARGE SCALE GENOMIC DNA]</scope>
    <source>
        <strain evidence="2">S58</strain>
    </source>
</reference>